<proteinExistence type="predicted"/>
<dbReference type="Proteomes" id="UP000015527">
    <property type="component" value="Unassembled WGS sequence"/>
</dbReference>
<evidence type="ECO:0008006" key="3">
    <source>
        <dbReference type="Google" id="ProtNLM"/>
    </source>
</evidence>
<name>T0H8X7_9SPHN</name>
<sequence length="154" mass="17651">MLHHYPSKEELVAAVYERILVDMEQNARSALVGVRNEDVLKQFVGVAQRRFFDESYRIVLDILVASGSEEPVIKVREAYSSPNYRMARLDWAERLADTGIAFDQASIVTRFLWATVKGTAIRALVRRDDVLEDRIMRSALRLAEQHCDALRRSA</sequence>
<evidence type="ECO:0000313" key="1">
    <source>
        <dbReference type="EMBL" id="EQB09467.1"/>
    </source>
</evidence>
<gene>
    <name evidence="1" type="ORF">L284_19690</name>
</gene>
<dbReference type="Gene3D" id="1.10.357.10">
    <property type="entry name" value="Tetracycline Repressor, domain 2"/>
    <property type="match status" value="1"/>
</dbReference>
<accession>T0H8X7</accession>
<organism evidence="1 2">
    <name type="scientific">Novosphingobium lindaniclasticum LE124</name>
    <dbReference type="NCBI Taxonomy" id="1096930"/>
    <lineage>
        <taxon>Bacteria</taxon>
        <taxon>Pseudomonadati</taxon>
        <taxon>Pseudomonadota</taxon>
        <taxon>Alphaproteobacteria</taxon>
        <taxon>Sphingomonadales</taxon>
        <taxon>Sphingomonadaceae</taxon>
        <taxon>Novosphingobium</taxon>
    </lineage>
</organism>
<keyword evidence="2" id="KW-1185">Reference proteome</keyword>
<reference evidence="1 2" key="1">
    <citation type="journal article" date="2013" name="Genome Announc.">
        <title>Genome Sequence of Novosphingobium lindaniclasticum LE124T, Isolated from a Hexachlorocyclohexane Dumpsite.</title>
        <authorList>
            <person name="Saxena A."/>
            <person name="Nayyar N."/>
            <person name="Sangwan N."/>
            <person name="Kumari R."/>
            <person name="Khurana J.P."/>
            <person name="Lal R."/>
        </authorList>
    </citation>
    <scope>NUCLEOTIDE SEQUENCE [LARGE SCALE GENOMIC DNA]</scope>
    <source>
        <strain evidence="1 2">LE124</strain>
    </source>
</reference>
<dbReference type="EMBL" id="ATHL01000132">
    <property type="protein sequence ID" value="EQB09467.1"/>
    <property type="molecule type" value="Genomic_DNA"/>
</dbReference>
<protein>
    <recommendedName>
        <fullName evidence="3">TetR family transcriptional regulator</fullName>
    </recommendedName>
</protein>
<comment type="caution">
    <text evidence="1">The sequence shown here is derived from an EMBL/GenBank/DDBJ whole genome shotgun (WGS) entry which is preliminary data.</text>
</comment>
<evidence type="ECO:0000313" key="2">
    <source>
        <dbReference type="Proteomes" id="UP000015527"/>
    </source>
</evidence>
<dbReference type="AlphaFoldDB" id="T0H8X7"/>